<dbReference type="PROSITE" id="PS51192">
    <property type="entry name" value="HELICASE_ATP_BIND_1"/>
    <property type="match status" value="1"/>
</dbReference>
<dbReference type="GO" id="GO:0003677">
    <property type="term" value="F:DNA binding"/>
    <property type="evidence" value="ECO:0007669"/>
    <property type="project" value="InterPro"/>
</dbReference>
<dbReference type="InterPro" id="IPR006935">
    <property type="entry name" value="Helicase/UvrB_N"/>
</dbReference>
<dbReference type="Gene3D" id="3.40.50.300">
    <property type="entry name" value="P-loop containing nucleotide triphosphate hydrolases"/>
    <property type="match status" value="2"/>
</dbReference>
<dbReference type="SUPFAM" id="SSF52980">
    <property type="entry name" value="Restriction endonuclease-like"/>
    <property type="match status" value="1"/>
</dbReference>
<dbReference type="Pfam" id="PF00271">
    <property type="entry name" value="Helicase_C"/>
    <property type="match status" value="1"/>
</dbReference>
<dbReference type="InterPro" id="IPR014001">
    <property type="entry name" value="Helicase_ATP-bd"/>
</dbReference>
<accession>A0A1F5VQR7</accession>
<feature type="domain" description="Helicase ATP-binding" evidence="1">
    <location>
        <begin position="180"/>
        <end position="378"/>
    </location>
</feature>
<name>A0A1F5VQR7_9BACT</name>
<evidence type="ECO:0000313" key="2">
    <source>
        <dbReference type="EMBL" id="OGF65723.1"/>
    </source>
</evidence>
<proteinExistence type="predicted"/>
<evidence type="ECO:0000313" key="3">
    <source>
        <dbReference type="Proteomes" id="UP000178943"/>
    </source>
</evidence>
<comment type="caution">
    <text evidence="2">The sequence shown here is derived from an EMBL/GenBank/DDBJ whole genome shotgun (WGS) entry which is preliminary data.</text>
</comment>
<dbReference type="GO" id="GO:0016787">
    <property type="term" value="F:hydrolase activity"/>
    <property type="evidence" value="ECO:0007669"/>
    <property type="project" value="InterPro"/>
</dbReference>
<organism evidence="2 3">
    <name type="scientific">Candidatus Fischerbacteria bacterium RBG_13_37_8</name>
    <dbReference type="NCBI Taxonomy" id="1817863"/>
    <lineage>
        <taxon>Bacteria</taxon>
        <taxon>Candidatus Fischeribacteriota</taxon>
    </lineage>
</organism>
<dbReference type="SMART" id="SM00487">
    <property type="entry name" value="DEXDc"/>
    <property type="match status" value="1"/>
</dbReference>
<dbReference type="InterPro" id="IPR027417">
    <property type="entry name" value="P-loop_NTPase"/>
</dbReference>
<dbReference type="EMBL" id="MFGW01000108">
    <property type="protein sequence ID" value="OGF65723.1"/>
    <property type="molecule type" value="Genomic_DNA"/>
</dbReference>
<dbReference type="Proteomes" id="UP000178943">
    <property type="component" value="Unassembled WGS sequence"/>
</dbReference>
<dbReference type="Pfam" id="PF13156">
    <property type="entry name" value="Mrr_cat_2"/>
    <property type="match status" value="1"/>
</dbReference>
<dbReference type="PANTHER" id="PTHR47396">
    <property type="entry name" value="TYPE I RESTRICTION ENZYME ECOKI R PROTEIN"/>
    <property type="match status" value="1"/>
</dbReference>
<dbReference type="Pfam" id="PF04851">
    <property type="entry name" value="ResIII"/>
    <property type="match status" value="1"/>
</dbReference>
<dbReference type="InterPro" id="IPR011335">
    <property type="entry name" value="Restrct_endonuc-II-like"/>
</dbReference>
<evidence type="ECO:0000259" key="1">
    <source>
        <dbReference type="PROSITE" id="PS51192"/>
    </source>
</evidence>
<dbReference type="CDD" id="cd18785">
    <property type="entry name" value="SF2_C"/>
    <property type="match status" value="1"/>
</dbReference>
<protein>
    <recommendedName>
        <fullName evidence="1">Helicase ATP-binding domain-containing protein</fullName>
    </recommendedName>
</protein>
<dbReference type="GO" id="GO:0005829">
    <property type="term" value="C:cytosol"/>
    <property type="evidence" value="ECO:0007669"/>
    <property type="project" value="TreeGrafter"/>
</dbReference>
<dbReference type="InterPro" id="IPR039442">
    <property type="entry name" value="Mrr-like_dom"/>
</dbReference>
<dbReference type="SMART" id="SM00490">
    <property type="entry name" value="HELICc"/>
    <property type="match status" value="1"/>
</dbReference>
<reference evidence="2 3" key="1">
    <citation type="journal article" date="2016" name="Nat. Commun.">
        <title>Thousands of microbial genomes shed light on interconnected biogeochemical processes in an aquifer system.</title>
        <authorList>
            <person name="Anantharaman K."/>
            <person name="Brown C.T."/>
            <person name="Hug L.A."/>
            <person name="Sharon I."/>
            <person name="Castelle C.J."/>
            <person name="Probst A.J."/>
            <person name="Thomas B.C."/>
            <person name="Singh A."/>
            <person name="Wilkins M.J."/>
            <person name="Karaoz U."/>
            <person name="Brodie E.L."/>
            <person name="Williams K.H."/>
            <person name="Hubbard S.S."/>
            <person name="Banfield J.F."/>
        </authorList>
    </citation>
    <scope>NUCLEOTIDE SEQUENCE [LARGE SCALE GENOMIC DNA]</scope>
</reference>
<dbReference type="CDD" id="cd22333">
    <property type="entry name" value="LlaBIII_nuclease-like"/>
    <property type="match status" value="1"/>
</dbReference>
<dbReference type="PANTHER" id="PTHR47396:SF1">
    <property type="entry name" value="ATP-DEPENDENT HELICASE IRC3-RELATED"/>
    <property type="match status" value="1"/>
</dbReference>
<dbReference type="InterPro" id="IPR011856">
    <property type="entry name" value="tRNA_endonuc-like_dom_sf"/>
</dbReference>
<dbReference type="AlphaFoldDB" id="A0A1F5VQR7"/>
<dbReference type="InterPro" id="IPR001650">
    <property type="entry name" value="Helicase_C-like"/>
</dbReference>
<gene>
    <name evidence="2" type="ORF">A2Y62_19615</name>
</gene>
<dbReference type="Gene3D" id="3.40.1350.10">
    <property type="match status" value="1"/>
</dbReference>
<dbReference type="SUPFAM" id="SSF52540">
    <property type="entry name" value="P-loop containing nucleoside triphosphate hydrolases"/>
    <property type="match status" value="1"/>
</dbReference>
<dbReference type="InterPro" id="IPR050742">
    <property type="entry name" value="Helicase_Restrict-Modif_Enz"/>
</dbReference>
<dbReference type="GO" id="GO:0005524">
    <property type="term" value="F:ATP binding"/>
    <property type="evidence" value="ECO:0007669"/>
    <property type="project" value="InterPro"/>
</dbReference>
<sequence>MTTTIHSILEELRCASLSNRERGDKFERLIKIYLKIDPLYQEKYSNVWMWQEWPGHHNQPDIGIDLVAQDRITGGYCAIQCKFFDPSATLQKSDIDSFFTASGKYPFANRMIVSTTDKWSKHAEDALKNQKIPVSRLRIRDLAESPVDWSRVKLTRIEDITLKEKKKIREHQKDALSNVIEGLRKADRGKLIMACGTGKTFTALKLAEKIVPKRGYALYLVPSISLLSQSLREWTAESEVSLSCFAVCSDPKVVKPKIEKEDISLHDLAFPATTDYKTLLTQLHNGNGANICVVFATYQSIKVISDAQKRGAPEFDLIICDEAHRTTGFTLEGEEESHFVKIHDQSFIKGKKRIYMTATPRIYSDESKAKAQEHDAVLCSMDDELLYGKELHRLDFSESVRRNLLSDYKVIVLAVDEKYINRLFQRQLADENNELKLEDAVKIIGCWNGLSKRIAMDPEWNNPEIDFTPMRRAVAFSRTIKDSKRFTELFSKILSVYHDQQQKDEDWLISEVDHVDGTFNALVRNEKLDWLKEDTSGIGNICRILSNARCLSEGVDVPALDAVMFLNPRNSVVDVVQSVGRVMRKSEGKHYGYIILPIGIPADVAPEEALRVCSKINWNF</sequence>